<name>A0A0D2AQT7_9PEZI</name>
<sequence>MRMKQLESNDDLGPRGFKLVRVFSPSSYDPVAGIEWRPPKDSDELFEALKKAFPTRKTHRERMCEALVQFLAAELGNASPESAADVPEKRKTVDKVKSATQSYQDSKRPLFRMHAPCLEQNGSGASAKKATSNHQAGKSSANGMDDVAAKKSKDWEDMTVVWKSDLGLTKGARPRRTMTEEERTDYRMRRVRGACVACKRKKRKCNHDPDPSPRSSLEAVGDSPKLLTPVSSQAEGSLRSTPRQSPDSPFRSSEQGISGASKSTEKIHEGSNKPDDGQKPGRVDEMFSTVGFPSRKSNNIVETTTNIRRTPSFIDLGNSVPSHREVSLYQYATLPGDEPQLCWDLSANELQMLDLQHHTGSTDFSSLPVDAGSNDTYGNGLSAYTWESNNSTSFDWALPFHANGKSWIDTIHHADLAPMHHVSNIQQCKNLDLGRAITTVDSIAHVKEHSLPANVNLLHSNHVPIPDELENHWAQHQAQIHVEQWLKQKMIEEHSTPLNPELEAPQLVEHTPASPKRRKVKFDFSSLIDGPPTLSPPPAEPWQLGEGLHGVEKQEHHEQLLESRPPRSTSRHSTGSRMSFSDIISLSSAMTSLSVKDTGSERNMDDEEENADEESFHGDVGSDAEQSADQDSSYGDELSEEDEDEWIRWIADPHKVTEGSKDDLFEKHVRIGIPKNP</sequence>
<dbReference type="AlphaFoldDB" id="A0A0D2AQT7"/>
<accession>A0A0D2AQT7</accession>
<feature type="region of interest" description="Disordered" evidence="2">
    <location>
        <begin position="119"/>
        <end position="145"/>
    </location>
</feature>
<evidence type="ECO:0000313" key="4">
    <source>
        <dbReference type="Proteomes" id="UP000053259"/>
    </source>
</evidence>
<feature type="region of interest" description="Disordered" evidence="2">
    <location>
        <begin position="79"/>
        <end position="106"/>
    </location>
</feature>
<dbReference type="Proteomes" id="UP000053259">
    <property type="component" value="Unassembled WGS sequence"/>
</dbReference>
<protein>
    <submittedName>
        <fullName evidence="3">Uncharacterized protein</fullName>
    </submittedName>
</protein>
<dbReference type="InterPro" id="IPR001138">
    <property type="entry name" value="Zn2Cys6_DnaBD"/>
</dbReference>
<keyword evidence="1" id="KW-0539">Nucleus</keyword>
<dbReference type="OrthoDB" id="3794485at2759"/>
<dbReference type="RefSeq" id="XP_016211383.1">
    <property type="nucleotide sequence ID" value="XM_016360706.1"/>
</dbReference>
<dbReference type="GeneID" id="27314965"/>
<feature type="compositionally biased region" description="Basic and acidic residues" evidence="2">
    <location>
        <begin position="86"/>
        <end position="97"/>
    </location>
</feature>
<keyword evidence="4" id="KW-1185">Reference proteome</keyword>
<feature type="compositionally biased region" description="Polar residues" evidence="2">
    <location>
        <begin position="229"/>
        <end position="262"/>
    </location>
</feature>
<dbReference type="CDD" id="cd00067">
    <property type="entry name" value="GAL4"/>
    <property type="match status" value="1"/>
</dbReference>
<dbReference type="GO" id="GO:0008270">
    <property type="term" value="F:zinc ion binding"/>
    <property type="evidence" value="ECO:0007669"/>
    <property type="project" value="InterPro"/>
</dbReference>
<evidence type="ECO:0000256" key="1">
    <source>
        <dbReference type="ARBA" id="ARBA00023242"/>
    </source>
</evidence>
<gene>
    <name evidence="3" type="ORF">PV09_06992</name>
</gene>
<dbReference type="GO" id="GO:0000981">
    <property type="term" value="F:DNA-binding transcription factor activity, RNA polymerase II-specific"/>
    <property type="evidence" value="ECO:0007669"/>
    <property type="project" value="InterPro"/>
</dbReference>
<feature type="compositionally biased region" description="Acidic residues" evidence="2">
    <location>
        <begin position="604"/>
        <end position="613"/>
    </location>
</feature>
<dbReference type="HOGENOM" id="CLU_406083_0_0_1"/>
<feature type="compositionally biased region" description="Basic and acidic residues" evidence="2">
    <location>
        <begin position="551"/>
        <end position="565"/>
    </location>
</feature>
<feature type="region of interest" description="Disordered" evidence="2">
    <location>
        <begin position="591"/>
        <end position="645"/>
    </location>
</feature>
<reference evidence="3 4" key="1">
    <citation type="submission" date="2015-01" db="EMBL/GenBank/DDBJ databases">
        <title>The Genome Sequence of Ochroconis gallopava CBS43764.</title>
        <authorList>
            <consortium name="The Broad Institute Genomics Platform"/>
            <person name="Cuomo C."/>
            <person name="de Hoog S."/>
            <person name="Gorbushina A."/>
            <person name="Stielow B."/>
            <person name="Teixiera M."/>
            <person name="Abouelleil A."/>
            <person name="Chapman S.B."/>
            <person name="Priest M."/>
            <person name="Young S.K."/>
            <person name="Wortman J."/>
            <person name="Nusbaum C."/>
            <person name="Birren B."/>
        </authorList>
    </citation>
    <scope>NUCLEOTIDE SEQUENCE [LARGE SCALE GENOMIC DNA]</scope>
    <source>
        <strain evidence="3 4">CBS 43764</strain>
    </source>
</reference>
<feature type="compositionally biased region" description="Low complexity" evidence="2">
    <location>
        <begin position="623"/>
        <end position="633"/>
    </location>
</feature>
<feature type="compositionally biased region" description="Basic and acidic residues" evidence="2">
    <location>
        <begin position="263"/>
        <end position="285"/>
    </location>
</feature>
<dbReference type="EMBL" id="KN847554">
    <property type="protein sequence ID" value="KIW01514.1"/>
    <property type="molecule type" value="Genomic_DNA"/>
</dbReference>
<feature type="region of interest" description="Disordered" evidence="2">
    <location>
        <begin position="199"/>
        <end position="296"/>
    </location>
</feature>
<feature type="compositionally biased region" description="Low complexity" evidence="2">
    <location>
        <begin position="566"/>
        <end position="579"/>
    </location>
</feature>
<evidence type="ECO:0000313" key="3">
    <source>
        <dbReference type="EMBL" id="KIW01514.1"/>
    </source>
</evidence>
<feature type="compositionally biased region" description="Polar residues" evidence="2">
    <location>
        <begin position="120"/>
        <end position="142"/>
    </location>
</feature>
<dbReference type="STRING" id="253628.A0A0D2AQT7"/>
<dbReference type="VEuPathDB" id="FungiDB:PV09_06992"/>
<organism evidence="3 4">
    <name type="scientific">Verruconis gallopava</name>
    <dbReference type="NCBI Taxonomy" id="253628"/>
    <lineage>
        <taxon>Eukaryota</taxon>
        <taxon>Fungi</taxon>
        <taxon>Dikarya</taxon>
        <taxon>Ascomycota</taxon>
        <taxon>Pezizomycotina</taxon>
        <taxon>Dothideomycetes</taxon>
        <taxon>Pleosporomycetidae</taxon>
        <taxon>Venturiales</taxon>
        <taxon>Sympoventuriaceae</taxon>
        <taxon>Verruconis</taxon>
    </lineage>
</organism>
<dbReference type="InParanoid" id="A0A0D2AQT7"/>
<feature type="region of interest" description="Disordered" evidence="2">
    <location>
        <begin position="551"/>
        <end position="579"/>
    </location>
</feature>
<proteinExistence type="predicted"/>
<evidence type="ECO:0000256" key="2">
    <source>
        <dbReference type="SAM" id="MobiDB-lite"/>
    </source>
</evidence>